<dbReference type="GO" id="GO:0009277">
    <property type="term" value="C:fungal-type cell wall"/>
    <property type="evidence" value="ECO:0007669"/>
    <property type="project" value="InterPro"/>
</dbReference>
<dbReference type="Proteomes" id="UP000036893">
    <property type="component" value="Unassembled WGS sequence"/>
</dbReference>
<evidence type="ECO:0000313" key="5">
    <source>
        <dbReference type="Proteomes" id="UP000036893"/>
    </source>
</evidence>
<dbReference type="InterPro" id="IPR001338">
    <property type="entry name" value="Class_I_Hydrophobin"/>
</dbReference>
<accession>A0A8E0QS13</accession>
<keyword evidence="1 2" id="KW-1015">Disulfide bond</keyword>
<name>A0A8E0QS13_9EURO</name>
<sequence length="189" mass="19825">MRPLTVLCALSTLSATLAVPFSQPSNSTSASKKTPSSTGPATLPSPTLSAPNSCPPNRSKQCCTTLSEVGDGLLKPLGMLVPLVGAIELNSLVGLSCHKMDDKAPETDCGDAVMCCDKTSTVASDNFMQTSCLDFAIAKKQEQEAIERQQRRFSAYQSMMMSESATPSPTPVGLMGSSVSRAMATPTRV</sequence>
<comment type="caution">
    <text evidence="4">The sequence shown here is derived from an EMBL/GenBank/DDBJ whole genome shotgun (WGS) entry which is preliminary data.</text>
</comment>
<dbReference type="GeneID" id="66993961"/>
<dbReference type="Pfam" id="PF01185">
    <property type="entry name" value="Hydrophobin"/>
    <property type="match status" value="1"/>
</dbReference>
<feature type="region of interest" description="Disordered" evidence="3">
    <location>
        <begin position="22"/>
        <end position="55"/>
    </location>
</feature>
<evidence type="ECO:0000256" key="3">
    <source>
        <dbReference type="SAM" id="MobiDB-lite"/>
    </source>
</evidence>
<comment type="similarity">
    <text evidence="2">Belongs to the fungal hydrophobin family.</text>
</comment>
<reference evidence="4" key="2">
    <citation type="submission" date="2021-01" db="EMBL/GenBank/DDBJ databases">
        <title>Pan-genome distribution and transcriptional activeness of fungal secondary metabolism genes in Aspergillus section Fumigati.</title>
        <authorList>
            <person name="Takahashi H."/>
            <person name="Umemura M."/>
            <person name="Ninomiya A."/>
            <person name="Kusuya Y."/>
            <person name="Urayama S."/>
            <person name="Shimizu M."/>
            <person name="Watanabe A."/>
            <person name="Kamei K."/>
            <person name="Yaguchi T."/>
            <person name="Hagiwara D."/>
        </authorList>
    </citation>
    <scope>NUCLEOTIDE SEQUENCE</scope>
    <source>
        <strain evidence="4">IFM 46973</strain>
    </source>
</reference>
<feature type="chain" id="PRO_5041017991" description="Hydrophobin" evidence="2">
    <location>
        <begin position="19"/>
        <end position="189"/>
    </location>
</feature>
<protein>
    <recommendedName>
        <fullName evidence="2">Hydrophobin</fullName>
    </recommendedName>
</protein>
<evidence type="ECO:0000313" key="4">
    <source>
        <dbReference type="EMBL" id="GIC90054.1"/>
    </source>
</evidence>
<dbReference type="GO" id="GO:0005199">
    <property type="term" value="F:structural constituent of cell wall"/>
    <property type="evidence" value="ECO:0007669"/>
    <property type="project" value="InterPro"/>
</dbReference>
<feature type="signal peptide" evidence="2">
    <location>
        <begin position="1"/>
        <end position="18"/>
    </location>
</feature>
<comment type="subcellular location">
    <subcellularLocation>
        <location evidence="2">Secreted</location>
        <location evidence="2">Cell wall</location>
    </subcellularLocation>
</comment>
<keyword evidence="2" id="KW-0134">Cell wall</keyword>
<dbReference type="RefSeq" id="XP_043147320.1">
    <property type="nucleotide sequence ID" value="XM_043291385.1"/>
</dbReference>
<dbReference type="EMBL" id="BBXM02000004">
    <property type="protein sequence ID" value="GIC90054.1"/>
    <property type="molecule type" value="Genomic_DNA"/>
</dbReference>
<evidence type="ECO:0000256" key="1">
    <source>
        <dbReference type="ARBA" id="ARBA00023157"/>
    </source>
</evidence>
<dbReference type="AlphaFoldDB" id="A0A8E0QS13"/>
<reference evidence="4" key="1">
    <citation type="journal article" date="2015" name="Genome Announc.">
        <title>Draft Genome Sequence of the Pathogenic Filamentous Fungus Aspergillus udagawae Strain IFM 46973T.</title>
        <authorList>
            <person name="Kusuya Y."/>
            <person name="Takahashi-Nakaguchi A."/>
            <person name="Takahashi H."/>
            <person name="Yaguchi T."/>
        </authorList>
    </citation>
    <scope>NUCLEOTIDE SEQUENCE</scope>
    <source>
        <strain evidence="4">IFM 46973</strain>
    </source>
</reference>
<gene>
    <name evidence="4" type="ORF">Aud_006484</name>
</gene>
<proteinExistence type="inferred from homology"/>
<keyword evidence="2" id="KW-0732">Signal</keyword>
<keyword evidence="2" id="KW-0964">Secreted</keyword>
<feature type="compositionally biased region" description="Polar residues" evidence="3">
    <location>
        <begin position="44"/>
        <end position="55"/>
    </location>
</feature>
<feature type="compositionally biased region" description="Low complexity" evidence="3">
    <location>
        <begin position="22"/>
        <end position="38"/>
    </location>
</feature>
<organism evidence="4 5">
    <name type="scientific">Aspergillus udagawae</name>
    <dbReference type="NCBI Taxonomy" id="91492"/>
    <lineage>
        <taxon>Eukaryota</taxon>
        <taxon>Fungi</taxon>
        <taxon>Dikarya</taxon>
        <taxon>Ascomycota</taxon>
        <taxon>Pezizomycotina</taxon>
        <taxon>Eurotiomycetes</taxon>
        <taxon>Eurotiomycetidae</taxon>
        <taxon>Eurotiales</taxon>
        <taxon>Aspergillaceae</taxon>
        <taxon>Aspergillus</taxon>
        <taxon>Aspergillus subgen. Fumigati</taxon>
    </lineage>
</organism>
<evidence type="ECO:0000256" key="2">
    <source>
        <dbReference type="RuleBase" id="RU365009"/>
    </source>
</evidence>